<dbReference type="Proteomes" id="UP001272940">
    <property type="component" value="Unassembled WGS sequence"/>
</dbReference>
<evidence type="ECO:0000313" key="2">
    <source>
        <dbReference type="EMBL" id="MDX2334579.1"/>
    </source>
</evidence>
<dbReference type="Pfam" id="PF03837">
    <property type="entry name" value="RecT"/>
    <property type="match status" value="1"/>
</dbReference>
<feature type="region of interest" description="Disordered" evidence="1">
    <location>
        <begin position="221"/>
        <end position="298"/>
    </location>
</feature>
<reference evidence="2 3" key="1">
    <citation type="journal article" date="2023" name="FEMS Microbes">
        <title>Whole genomes of deep-sea sponge-associated bacteria exhibit high novel natural product potential.</title>
        <authorList>
            <person name="Hesketh-Best P.J."/>
            <person name="January G.G."/>
            <person name="Koch M.J."/>
            <person name="Warburton P.J."/>
            <person name="Howell K.L."/>
            <person name="Upton M."/>
        </authorList>
    </citation>
    <scope>NUCLEOTIDE SEQUENCE [LARGE SCALE GENOMIC DNA]</scope>
    <source>
        <strain evidence="2 3">PC206-O</strain>
    </source>
</reference>
<dbReference type="InterPro" id="IPR010183">
    <property type="entry name" value="Phage_lambda_Bet"/>
</dbReference>
<keyword evidence="3" id="KW-1185">Reference proteome</keyword>
<evidence type="ECO:0000313" key="3">
    <source>
        <dbReference type="Proteomes" id="UP001272940"/>
    </source>
</evidence>
<protein>
    <submittedName>
        <fullName evidence="2">Phage recombination protein Bet</fullName>
    </submittedName>
</protein>
<sequence length="367" mass="39788">MNAIAIQGPRLPYHPAIAERFPGVDQSSWRVLTDAVFPAAERPESIIMALAYCRARNLDIFKKPVQIVPIYDRKRGGMVDTVWPGIAELRTTAMRTGSFAGFEDTEYGPMVEEKLGGVDVRYPEWAQCTVYRLIAGQRVAFVGPKTYWIETYATAKRDTKAPNSMWAKRPRGQLEKCAEAAALRRAFPEEIGNEYAAEEVEGQAFGSVRDVTNRPAPNLAARLAAPTDGPREGFTTVQGEEGFDPRAPENQIPDFEAAPSDASEPPASDGASDQTDAGEPFPGDLPITGEGQTAGPAEANAVEGTGSAVDVIAWADKLIDDLPFMRPEQIAHLEQDRKELAKFAILKATDLSKAKALEAAIIAAKEG</sequence>
<proteinExistence type="predicted"/>
<evidence type="ECO:0000256" key="1">
    <source>
        <dbReference type="SAM" id="MobiDB-lite"/>
    </source>
</evidence>
<gene>
    <name evidence="2" type="primary">bet</name>
    <name evidence="2" type="ORF">NJD11_06460</name>
</gene>
<dbReference type="InterPro" id="IPR018330">
    <property type="entry name" value="RecT_fam"/>
</dbReference>
<comment type="caution">
    <text evidence="2">The sequence shown here is derived from an EMBL/GenBank/DDBJ whole genome shotgun (WGS) entry which is preliminary data.</text>
</comment>
<dbReference type="EMBL" id="JAMYEC010000003">
    <property type="protein sequence ID" value="MDX2334579.1"/>
    <property type="molecule type" value="Genomic_DNA"/>
</dbReference>
<dbReference type="RefSeq" id="WP_319078576.1">
    <property type="nucleotide sequence ID" value="NZ_JAMYEC010000003.1"/>
</dbReference>
<accession>A0ABU4KNQ6</accession>
<name>A0ABU4KNQ6_BREVE</name>
<feature type="compositionally biased region" description="Low complexity" evidence="1">
    <location>
        <begin position="256"/>
        <end position="273"/>
    </location>
</feature>
<dbReference type="NCBIfam" id="TIGR01913">
    <property type="entry name" value="bet_lambda"/>
    <property type="match status" value="1"/>
</dbReference>
<organism evidence="2 3">
    <name type="scientific">Brevundimonas vesicularis</name>
    <name type="common">Pseudomonas vesicularis</name>
    <dbReference type="NCBI Taxonomy" id="41276"/>
    <lineage>
        <taxon>Bacteria</taxon>
        <taxon>Pseudomonadati</taxon>
        <taxon>Pseudomonadota</taxon>
        <taxon>Alphaproteobacteria</taxon>
        <taxon>Caulobacterales</taxon>
        <taxon>Caulobacteraceae</taxon>
        <taxon>Brevundimonas</taxon>
    </lineage>
</organism>